<gene>
    <name evidence="1" type="ORF">A0H76_2758</name>
</gene>
<reference evidence="1 2" key="1">
    <citation type="journal article" date="2017" name="Environ. Microbiol.">
        <title>Decay of the glycolytic pathway and adaptation to intranuclear parasitism within Enterocytozoonidae microsporidia.</title>
        <authorList>
            <person name="Wiredu Boakye D."/>
            <person name="Jaroenlak P."/>
            <person name="Prachumwat A."/>
            <person name="Williams T.A."/>
            <person name="Bateman K.S."/>
            <person name="Itsathitphaisarn O."/>
            <person name="Sritunyalucksana K."/>
            <person name="Paszkiewicz K.H."/>
            <person name="Moore K.A."/>
            <person name="Stentiford G.D."/>
            <person name="Williams B.A."/>
        </authorList>
    </citation>
    <scope>NUCLEOTIDE SEQUENCE [LARGE SCALE GENOMIC DNA]</scope>
    <source>
        <strain evidence="2">canceri</strain>
    </source>
</reference>
<accession>A0A1X0QJE2</accession>
<dbReference type="VEuPathDB" id="MicrosporidiaDB:HERIO_1402"/>
<evidence type="ECO:0000313" key="2">
    <source>
        <dbReference type="Proteomes" id="UP000192501"/>
    </source>
</evidence>
<proteinExistence type="predicted"/>
<dbReference type="AlphaFoldDB" id="A0A1X0QJE2"/>
<evidence type="ECO:0000313" key="1">
    <source>
        <dbReference type="EMBL" id="ORD99888.1"/>
    </source>
</evidence>
<organism evidence="1 2">
    <name type="scientific">Hepatospora eriocheir</name>
    <dbReference type="NCBI Taxonomy" id="1081669"/>
    <lineage>
        <taxon>Eukaryota</taxon>
        <taxon>Fungi</taxon>
        <taxon>Fungi incertae sedis</taxon>
        <taxon>Microsporidia</taxon>
        <taxon>Hepatosporidae</taxon>
        <taxon>Hepatospora</taxon>
    </lineage>
</organism>
<dbReference type="VEuPathDB" id="MicrosporidiaDB:A0H76_2758"/>
<dbReference type="EMBL" id="LTAI01000095">
    <property type="protein sequence ID" value="ORD99888.1"/>
    <property type="molecule type" value="Genomic_DNA"/>
</dbReference>
<comment type="caution">
    <text evidence="1">The sequence shown here is derived from an EMBL/GenBank/DDBJ whole genome shotgun (WGS) entry which is preliminary data.</text>
</comment>
<sequence length="308" mass="37382">MEFKTILNLKSQLNKIVYNDSKTKFIIYKKESNDGKLYRIESNSIERLYIMKQAISAIFIKEDLYIIKSKNIFLYNKELQLIDKQPNNNRIIYMFPINNDLNDFILIYKDYFEIKENKKEYERFYIQDSYLIIHLKYKIIVIEKYKNYFLTVKLDSIKFDLIIKKFNLTELKKITINETIKDKITFISIRNKKLYSLINNNRIIGYDLNLYLKNEIQSFLNIERSIILFDKKNLQIYQKNLDKCIFECKAKDFVYTGKHLLVTDNEGYFKVYEIISEYIKTFTLINESIFYKEEEDEFDNSDDSHEDF</sequence>
<protein>
    <submittedName>
        <fullName evidence="1">Uncharacterized protein</fullName>
    </submittedName>
</protein>
<name>A0A1X0QJE2_9MICR</name>
<dbReference type="Proteomes" id="UP000192501">
    <property type="component" value="Unassembled WGS sequence"/>
</dbReference>